<evidence type="ECO:0000313" key="11">
    <source>
        <dbReference type="Proteomes" id="UP001589773"/>
    </source>
</evidence>
<dbReference type="InterPro" id="IPR001750">
    <property type="entry name" value="ND/Mrp_TM"/>
</dbReference>
<feature type="transmembrane region" description="Helical" evidence="8">
    <location>
        <begin position="307"/>
        <end position="330"/>
    </location>
</feature>
<keyword evidence="4 7" id="KW-0812">Transmembrane</keyword>
<keyword evidence="6 8" id="KW-0472">Membrane</keyword>
<proteinExistence type="inferred from homology"/>
<evidence type="ECO:0000256" key="2">
    <source>
        <dbReference type="ARBA" id="ARBA00005346"/>
    </source>
</evidence>
<keyword evidence="11" id="KW-1185">Reference proteome</keyword>
<feature type="transmembrane region" description="Helical" evidence="8">
    <location>
        <begin position="276"/>
        <end position="295"/>
    </location>
</feature>
<evidence type="ECO:0000256" key="3">
    <source>
        <dbReference type="ARBA" id="ARBA00022475"/>
    </source>
</evidence>
<dbReference type="EMBL" id="JBHLWP010000013">
    <property type="protein sequence ID" value="MFC0253408.1"/>
    <property type="molecule type" value="Genomic_DNA"/>
</dbReference>
<dbReference type="Proteomes" id="UP001589773">
    <property type="component" value="Unassembled WGS sequence"/>
</dbReference>
<organism evidence="10 11">
    <name type="scientific">Massilia consociata</name>
    <dbReference type="NCBI Taxonomy" id="760117"/>
    <lineage>
        <taxon>Bacteria</taxon>
        <taxon>Pseudomonadati</taxon>
        <taxon>Pseudomonadota</taxon>
        <taxon>Betaproteobacteria</taxon>
        <taxon>Burkholderiales</taxon>
        <taxon>Oxalobacteraceae</taxon>
        <taxon>Telluria group</taxon>
        <taxon>Massilia</taxon>
    </lineage>
</organism>
<accession>A0ABV6FIQ3</accession>
<dbReference type="RefSeq" id="WP_379680447.1">
    <property type="nucleotide sequence ID" value="NZ_JBHLWP010000013.1"/>
</dbReference>
<evidence type="ECO:0000256" key="1">
    <source>
        <dbReference type="ARBA" id="ARBA00004651"/>
    </source>
</evidence>
<feature type="transmembrane region" description="Helical" evidence="8">
    <location>
        <begin position="367"/>
        <end position="393"/>
    </location>
</feature>
<reference evidence="10 11" key="1">
    <citation type="submission" date="2024-09" db="EMBL/GenBank/DDBJ databases">
        <authorList>
            <person name="Sun Q."/>
            <person name="Mori K."/>
        </authorList>
    </citation>
    <scope>NUCLEOTIDE SEQUENCE [LARGE SCALE GENOMIC DNA]</scope>
    <source>
        <strain evidence="10 11">CCM 7792</strain>
    </source>
</reference>
<feature type="domain" description="NADH:quinone oxidoreductase/Mrp antiporter transmembrane" evidence="9">
    <location>
        <begin position="127"/>
        <end position="417"/>
    </location>
</feature>
<comment type="subcellular location">
    <subcellularLocation>
        <location evidence="1">Cell membrane</location>
        <topology evidence="1">Multi-pass membrane protein</topology>
    </subcellularLocation>
    <subcellularLocation>
        <location evidence="7">Membrane</location>
        <topology evidence="7">Multi-pass membrane protein</topology>
    </subcellularLocation>
</comment>
<evidence type="ECO:0000256" key="5">
    <source>
        <dbReference type="ARBA" id="ARBA00022989"/>
    </source>
</evidence>
<dbReference type="InterPro" id="IPR003918">
    <property type="entry name" value="NADH_UbQ_OxRdtase"/>
</dbReference>
<feature type="transmembrane region" description="Helical" evidence="8">
    <location>
        <begin position="456"/>
        <end position="474"/>
    </location>
</feature>
<feature type="transmembrane region" description="Helical" evidence="8">
    <location>
        <begin position="161"/>
        <end position="183"/>
    </location>
</feature>
<dbReference type="PRINTS" id="PR01437">
    <property type="entry name" value="NUOXDRDTASE4"/>
</dbReference>
<evidence type="ECO:0000256" key="8">
    <source>
        <dbReference type="SAM" id="Phobius"/>
    </source>
</evidence>
<comment type="similarity">
    <text evidence="2">Belongs to the CPA3 antiporters (TC 2.A.63) subunit D family.</text>
</comment>
<keyword evidence="5 8" id="KW-1133">Transmembrane helix</keyword>
<name>A0ABV6FIQ3_9BURK</name>
<evidence type="ECO:0000259" key="9">
    <source>
        <dbReference type="Pfam" id="PF00361"/>
    </source>
</evidence>
<dbReference type="Pfam" id="PF00361">
    <property type="entry name" value="Proton_antipo_M"/>
    <property type="match status" value="1"/>
</dbReference>
<evidence type="ECO:0000256" key="7">
    <source>
        <dbReference type="RuleBase" id="RU000320"/>
    </source>
</evidence>
<feature type="transmembrane region" description="Helical" evidence="8">
    <location>
        <begin position="203"/>
        <end position="227"/>
    </location>
</feature>
<feature type="transmembrane region" description="Helical" evidence="8">
    <location>
        <begin position="131"/>
        <end position="149"/>
    </location>
</feature>
<feature type="transmembrane region" description="Helical" evidence="8">
    <location>
        <begin position="78"/>
        <end position="98"/>
    </location>
</feature>
<comment type="caution">
    <text evidence="10">The sequence shown here is derived from an EMBL/GenBank/DDBJ whole genome shotgun (WGS) entry which is preliminary data.</text>
</comment>
<dbReference type="PANTHER" id="PTHR42703:SF1">
    <property type="entry name" value="NA(+)_H(+) ANTIPORTER SUBUNIT D1"/>
    <property type="match status" value="1"/>
</dbReference>
<evidence type="ECO:0000256" key="4">
    <source>
        <dbReference type="ARBA" id="ARBA00022692"/>
    </source>
</evidence>
<evidence type="ECO:0000313" key="10">
    <source>
        <dbReference type="EMBL" id="MFC0253408.1"/>
    </source>
</evidence>
<feature type="transmembrane region" description="Helical" evidence="8">
    <location>
        <begin position="239"/>
        <end position="256"/>
    </location>
</feature>
<keyword evidence="3" id="KW-1003">Cell membrane</keyword>
<feature type="transmembrane region" description="Helical" evidence="8">
    <location>
        <begin position="405"/>
        <end position="426"/>
    </location>
</feature>
<protein>
    <submittedName>
        <fullName evidence="10">Complex I subunit 5 family protein</fullName>
    </submittedName>
</protein>
<dbReference type="PANTHER" id="PTHR42703">
    <property type="entry name" value="NADH DEHYDROGENASE"/>
    <property type="match status" value="1"/>
</dbReference>
<gene>
    <name evidence="10" type="ORF">ACFFJK_16030</name>
</gene>
<feature type="transmembrane region" description="Helical" evidence="8">
    <location>
        <begin position="34"/>
        <end position="53"/>
    </location>
</feature>
<dbReference type="InterPro" id="IPR050586">
    <property type="entry name" value="CPA3_Na-H_Antiporter_D"/>
</dbReference>
<evidence type="ECO:0000256" key="6">
    <source>
        <dbReference type="ARBA" id="ARBA00023136"/>
    </source>
</evidence>
<sequence length="498" mass="51247">MNGALAVAPVLVPLLTAALTVALARRPRRQRAASMGGALALFLCCAWLLHGAIGGSETAVRFGGWAAPFAIGFRIDRAAALMLTVNSVLALAALAYPARGGVLAAPSGPPLVHGLLAGAGGAYATADLFNLYVWFEVMLITALGLIVAGRRPAHLEAGLKYLVLNLFGTVLLLAAVGGLYGVTGQLDYGALGAALSDHGDDPLALFFGALLLVGLLIKMGAFPFLFWLPAAYPALPPPVLALFTALTTKVGAYVVLRLLNEVFPSGAHAYAQGLGWIAAATMLAGVMGAVYHYDLRRILSFHSVSQMGYILLAAALGGVAGIAAALFFSIHHILVKANLYLIGGMVARSGGHHDLRRIGGLARSDRALAALFALSAAALVGIPPLSGFWAKLLILREGFDQERHLWMAVALFTSSLTLLSMAKIWIEAFWKPHPAAPAGAPSAASPVAAPPAHPRGAWLACGTLSLLALAMGLLPGPLIDFLYAAAGAIAAPAAGGAP</sequence>